<dbReference type="AlphaFoldDB" id="A0A6P8XWT4"/>
<feature type="domain" description="THAP-type" evidence="6">
    <location>
        <begin position="1"/>
        <end position="86"/>
    </location>
</feature>
<evidence type="ECO:0000256" key="3">
    <source>
        <dbReference type="ARBA" id="ARBA00022833"/>
    </source>
</evidence>
<organism evidence="8">
    <name type="scientific">Thrips palmi</name>
    <name type="common">Melon thrips</name>
    <dbReference type="NCBI Taxonomy" id="161013"/>
    <lineage>
        <taxon>Eukaryota</taxon>
        <taxon>Metazoa</taxon>
        <taxon>Ecdysozoa</taxon>
        <taxon>Arthropoda</taxon>
        <taxon>Hexapoda</taxon>
        <taxon>Insecta</taxon>
        <taxon>Pterygota</taxon>
        <taxon>Neoptera</taxon>
        <taxon>Paraneoptera</taxon>
        <taxon>Thysanoptera</taxon>
        <taxon>Terebrantia</taxon>
        <taxon>Thripoidea</taxon>
        <taxon>Thripidae</taxon>
        <taxon>Thrips</taxon>
    </lineage>
</organism>
<dbReference type="InterPro" id="IPR026516">
    <property type="entry name" value="THAP1/10"/>
</dbReference>
<protein>
    <submittedName>
        <fullName evidence="8">THAP domain-containing protein 7-like</fullName>
    </submittedName>
</protein>
<evidence type="ECO:0000256" key="1">
    <source>
        <dbReference type="ARBA" id="ARBA00022723"/>
    </source>
</evidence>
<keyword evidence="2 5" id="KW-0863">Zinc-finger</keyword>
<keyword evidence="4 5" id="KW-0238">DNA-binding</keyword>
<dbReference type="PANTHER" id="PTHR46600">
    <property type="entry name" value="THAP DOMAIN-CONTAINING"/>
    <property type="match status" value="1"/>
</dbReference>
<keyword evidence="3" id="KW-0862">Zinc</keyword>
<dbReference type="GO" id="GO:0043565">
    <property type="term" value="F:sequence-specific DNA binding"/>
    <property type="evidence" value="ECO:0007669"/>
    <property type="project" value="InterPro"/>
</dbReference>
<evidence type="ECO:0000256" key="5">
    <source>
        <dbReference type="PROSITE-ProRule" id="PRU00309"/>
    </source>
</evidence>
<evidence type="ECO:0000313" key="8">
    <source>
        <dbReference type="RefSeq" id="XP_034231513.1"/>
    </source>
</evidence>
<dbReference type="PROSITE" id="PS50950">
    <property type="entry name" value="ZF_THAP"/>
    <property type="match status" value="1"/>
</dbReference>
<dbReference type="Pfam" id="PF05485">
    <property type="entry name" value="THAP"/>
    <property type="match status" value="1"/>
</dbReference>
<dbReference type="InParanoid" id="A0A6P8XWT4"/>
<dbReference type="OrthoDB" id="7312725at2759"/>
<evidence type="ECO:0000313" key="7">
    <source>
        <dbReference type="Proteomes" id="UP000515158"/>
    </source>
</evidence>
<evidence type="ECO:0000256" key="2">
    <source>
        <dbReference type="ARBA" id="ARBA00022771"/>
    </source>
</evidence>
<evidence type="ECO:0000259" key="6">
    <source>
        <dbReference type="PROSITE" id="PS50950"/>
    </source>
</evidence>
<proteinExistence type="predicted"/>
<dbReference type="Proteomes" id="UP000515158">
    <property type="component" value="Unplaced"/>
</dbReference>
<dbReference type="RefSeq" id="XP_034231513.1">
    <property type="nucleotide sequence ID" value="XM_034375622.1"/>
</dbReference>
<reference evidence="8" key="1">
    <citation type="submission" date="2025-08" db="UniProtKB">
        <authorList>
            <consortium name="RefSeq"/>
        </authorList>
    </citation>
    <scope>IDENTIFICATION</scope>
    <source>
        <tissue evidence="8">Total insect</tissue>
    </source>
</reference>
<dbReference type="KEGG" id="tpal:117639743"/>
<keyword evidence="7" id="KW-1185">Reference proteome</keyword>
<sequence>MPKFCVLLACKNRDFKNQKTSGMRHHKFPVEDNVREHWVSFVKKCNRSHGWTTKYETGTMLCEDHFEKDCYLPSGRLARSAIPTKAPKFTMETAQSPPAGLAHITNRHSYHALDKLNNFEKDFFQGIGEVPSDAGSEETVAVDEDIMVIDMPVSPLLQDADRTLSDPIKPIEQEVEKNTMEWTLSDHILHVECDVEIREED</sequence>
<dbReference type="SMART" id="SM00980">
    <property type="entry name" value="THAP"/>
    <property type="match status" value="1"/>
</dbReference>
<evidence type="ECO:0000256" key="4">
    <source>
        <dbReference type="ARBA" id="ARBA00023125"/>
    </source>
</evidence>
<dbReference type="GO" id="GO:0008270">
    <property type="term" value="F:zinc ion binding"/>
    <property type="evidence" value="ECO:0007669"/>
    <property type="project" value="UniProtKB-KW"/>
</dbReference>
<dbReference type="PANTHER" id="PTHR46600:SF11">
    <property type="entry name" value="THAP DOMAIN-CONTAINING PROTEIN 10"/>
    <property type="match status" value="1"/>
</dbReference>
<gene>
    <name evidence="8" type="primary">LOC117639743</name>
</gene>
<dbReference type="SUPFAM" id="SSF57716">
    <property type="entry name" value="Glucocorticoid receptor-like (DNA-binding domain)"/>
    <property type="match status" value="1"/>
</dbReference>
<dbReference type="GeneID" id="117639743"/>
<name>A0A6P8XWT4_THRPL</name>
<dbReference type="InterPro" id="IPR006612">
    <property type="entry name" value="THAP_Znf"/>
</dbReference>
<accession>A0A6P8XWT4</accession>
<keyword evidence="1" id="KW-0479">Metal-binding</keyword>